<keyword evidence="1" id="KW-0732">Signal</keyword>
<feature type="signal peptide" evidence="1">
    <location>
        <begin position="1"/>
        <end position="22"/>
    </location>
</feature>
<protein>
    <submittedName>
        <fullName evidence="2">Uncharacterized protein</fullName>
    </submittedName>
</protein>
<accession>A0ABW5LRK2</accession>
<dbReference type="Proteomes" id="UP001597508">
    <property type="component" value="Unassembled WGS sequence"/>
</dbReference>
<comment type="caution">
    <text evidence="2">The sequence shown here is derived from an EMBL/GenBank/DDBJ whole genome shotgun (WGS) entry which is preliminary data.</text>
</comment>
<dbReference type="EMBL" id="JBHULH010000004">
    <property type="protein sequence ID" value="MFD2567443.1"/>
    <property type="molecule type" value="Genomic_DNA"/>
</dbReference>
<organism evidence="2 3">
    <name type="scientific">Pseudotenacibaculum haliotis</name>
    <dbReference type="NCBI Taxonomy" id="1862138"/>
    <lineage>
        <taxon>Bacteria</taxon>
        <taxon>Pseudomonadati</taxon>
        <taxon>Bacteroidota</taxon>
        <taxon>Flavobacteriia</taxon>
        <taxon>Flavobacteriales</taxon>
        <taxon>Flavobacteriaceae</taxon>
        <taxon>Pseudotenacibaculum</taxon>
    </lineage>
</organism>
<feature type="chain" id="PRO_5046794286" evidence="1">
    <location>
        <begin position="23"/>
        <end position="275"/>
    </location>
</feature>
<name>A0ABW5LRK2_9FLAO</name>
<keyword evidence="3" id="KW-1185">Reference proteome</keyword>
<evidence type="ECO:0000313" key="3">
    <source>
        <dbReference type="Proteomes" id="UP001597508"/>
    </source>
</evidence>
<reference evidence="3" key="1">
    <citation type="journal article" date="2019" name="Int. J. Syst. Evol. Microbiol.">
        <title>The Global Catalogue of Microorganisms (GCM) 10K type strain sequencing project: providing services to taxonomists for standard genome sequencing and annotation.</title>
        <authorList>
            <consortium name="The Broad Institute Genomics Platform"/>
            <consortium name="The Broad Institute Genome Sequencing Center for Infectious Disease"/>
            <person name="Wu L."/>
            <person name="Ma J."/>
        </authorList>
    </citation>
    <scope>NUCLEOTIDE SEQUENCE [LARGE SCALE GENOMIC DNA]</scope>
    <source>
        <strain evidence="3">KCTC 52127</strain>
    </source>
</reference>
<evidence type="ECO:0000313" key="2">
    <source>
        <dbReference type="EMBL" id="MFD2567443.1"/>
    </source>
</evidence>
<gene>
    <name evidence="2" type="ORF">ACFSRZ_08665</name>
</gene>
<proteinExistence type="predicted"/>
<evidence type="ECO:0000256" key="1">
    <source>
        <dbReference type="SAM" id="SignalP"/>
    </source>
</evidence>
<dbReference type="RefSeq" id="WP_379666153.1">
    <property type="nucleotide sequence ID" value="NZ_JBHULH010000004.1"/>
</dbReference>
<sequence length="275" mass="29516">MKTIFKFLAITALVSAVSFANAQKSNQQGVSIGMDLQPILQIDMTAPEMINFVFDEKSKYYKGITHNAATVIKVTSTVKWDLYAVGRSTGKSPNGSTFWDQEESYKSTVNSVADIPLSLVELRQRQVNNGVTNSNALYPDYSQSFADPFRANGGNSLYVSPNGTPTPPNRTGKYIAGHSGISDDITNGYMPAGSYISDNGIGTNFEFVMDYRILPGFPAIFPNAFNADASVAENIVSSANANSVLVGGASGNGNSAHAEPGVYTMTVQYVLLEDQ</sequence>